<dbReference type="PROSITE" id="PS51013">
    <property type="entry name" value="PANNEXIN"/>
    <property type="match status" value="1"/>
</dbReference>
<accession>A0A7E4VH26</accession>
<keyword evidence="5 12" id="KW-0812">Transmembrane</keyword>
<dbReference type="WBParaSite" id="Pan_g20161.t1">
    <property type="protein sequence ID" value="Pan_g20161.t1"/>
    <property type="gene ID" value="Pan_g20161"/>
</dbReference>
<dbReference type="GO" id="GO:0034220">
    <property type="term" value="P:monoatomic ion transmembrane transport"/>
    <property type="evidence" value="ECO:0007669"/>
    <property type="project" value="UniProtKB-KW"/>
</dbReference>
<keyword evidence="11 12" id="KW-0407">Ion channel</keyword>
<dbReference type="PRINTS" id="PR01262">
    <property type="entry name" value="INNEXIN"/>
</dbReference>
<comment type="caution">
    <text evidence="12">Lacks conserved residue(s) required for the propagation of feature annotation.</text>
</comment>
<dbReference type="GO" id="GO:0005243">
    <property type="term" value="F:gap junction channel activity"/>
    <property type="evidence" value="ECO:0007669"/>
    <property type="project" value="TreeGrafter"/>
</dbReference>
<keyword evidence="7" id="KW-0965">Cell junction</keyword>
<keyword evidence="14" id="KW-1185">Reference proteome</keyword>
<reference evidence="14" key="1">
    <citation type="journal article" date="2013" name="Genetics">
        <title>The draft genome and transcriptome of Panagrellus redivivus are shaped by the harsh demands of a free-living lifestyle.</title>
        <authorList>
            <person name="Srinivasan J."/>
            <person name="Dillman A.R."/>
            <person name="Macchietto M.G."/>
            <person name="Heikkinen L."/>
            <person name="Lakso M."/>
            <person name="Fracchia K.M."/>
            <person name="Antoshechkin I."/>
            <person name="Mortazavi A."/>
            <person name="Wong G."/>
            <person name="Sternberg P.W."/>
        </authorList>
    </citation>
    <scope>NUCLEOTIDE SEQUENCE [LARGE SCALE GENOMIC DNA]</scope>
    <source>
        <strain evidence="14">MT8872</strain>
    </source>
</reference>
<evidence type="ECO:0000256" key="6">
    <source>
        <dbReference type="ARBA" id="ARBA00022868"/>
    </source>
</evidence>
<gene>
    <name evidence="12" type="primary">inx</name>
</gene>
<evidence type="ECO:0000256" key="1">
    <source>
        <dbReference type="ARBA" id="ARBA00004610"/>
    </source>
</evidence>
<evidence type="ECO:0000256" key="10">
    <source>
        <dbReference type="ARBA" id="ARBA00023136"/>
    </source>
</evidence>
<keyword evidence="4" id="KW-1003">Cell membrane</keyword>
<keyword evidence="10 12" id="KW-0472">Membrane</keyword>
<evidence type="ECO:0000313" key="14">
    <source>
        <dbReference type="Proteomes" id="UP000492821"/>
    </source>
</evidence>
<feature type="transmembrane region" description="Helical" evidence="12">
    <location>
        <begin position="61"/>
        <end position="80"/>
    </location>
</feature>
<dbReference type="GO" id="GO:0005886">
    <property type="term" value="C:plasma membrane"/>
    <property type="evidence" value="ECO:0007669"/>
    <property type="project" value="UniProtKB-SubCell"/>
</dbReference>
<dbReference type="Pfam" id="PF00876">
    <property type="entry name" value="Innexin"/>
    <property type="match status" value="1"/>
</dbReference>
<keyword evidence="6" id="KW-0303">Gap junction</keyword>
<protein>
    <recommendedName>
        <fullName evidence="12">Innexin</fullName>
    </recommendedName>
</protein>
<keyword evidence="9 12" id="KW-0406">Ion transport</keyword>
<feature type="transmembrane region" description="Helical" evidence="12">
    <location>
        <begin position="241"/>
        <end position="263"/>
    </location>
</feature>
<keyword evidence="3 12" id="KW-0813">Transport</keyword>
<evidence type="ECO:0000256" key="3">
    <source>
        <dbReference type="ARBA" id="ARBA00022448"/>
    </source>
</evidence>
<comment type="subcellular location">
    <subcellularLocation>
        <location evidence="1">Cell junction</location>
        <location evidence="1">Gap junction</location>
    </subcellularLocation>
    <subcellularLocation>
        <location evidence="2 12">Cell membrane</location>
        <topology evidence="2 12">Multi-pass membrane protein</topology>
    </subcellularLocation>
</comment>
<feature type="compositionally biased region" description="Polar residues" evidence="13">
    <location>
        <begin position="487"/>
        <end position="496"/>
    </location>
</feature>
<feature type="compositionally biased region" description="Polar residues" evidence="13">
    <location>
        <begin position="408"/>
        <end position="421"/>
    </location>
</feature>
<comment type="similarity">
    <text evidence="12">Belongs to the pannexin family.</text>
</comment>
<comment type="function">
    <text evidence="12">Structural component of the gap junctions.</text>
</comment>
<dbReference type="InterPro" id="IPR000990">
    <property type="entry name" value="Innexin"/>
</dbReference>
<feature type="region of interest" description="Disordered" evidence="13">
    <location>
        <begin position="357"/>
        <end position="376"/>
    </location>
</feature>
<evidence type="ECO:0000256" key="11">
    <source>
        <dbReference type="ARBA" id="ARBA00023303"/>
    </source>
</evidence>
<evidence type="ECO:0000256" key="9">
    <source>
        <dbReference type="ARBA" id="ARBA00023065"/>
    </source>
</evidence>
<reference evidence="15" key="2">
    <citation type="submission" date="2020-10" db="UniProtKB">
        <authorList>
            <consortium name="WormBaseParasite"/>
        </authorList>
    </citation>
    <scope>IDENTIFICATION</scope>
</reference>
<dbReference type="GO" id="GO:0005921">
    <property type="term" value="C:gap junction"/>
    <property type="evidence" value="ECO:0007669"/>
    <property type="project" value="UniProtKB-SubCell"/>
</dbReference>
<evidence type="ECO:0000256" key="7">
    <source>
        <dbReference type="ARBA" id="ARBA00022949"/>
    </source>
</evidence>
<organism evidence="14 15">
    <name type="scientific">Panagrellus redivivus</name>
    <name type="common">Microworm</name>
    <dbReference type="NCBI Taxonomy" id="6233"/>
    <lineage>
        <taxon>Eukaryota</taxon>
        <taxon>Metazoa</taxon>
        <taxon>Ecdysozoa</taxon>
        <taxon>Nematoda</taxon>
        <taxon>Chromadorea</taxon>
        <taxon>Rhabditida</taxon>
        <taxon>Tylenchina</taxon>
        <taxon>Panagrolaimomorpha</taxon>
        <taxon>Panagrolaimoidea</taxon>
        <taxon>Panagrolaimidae</taxon>
        <taxon>Panagrellus</taxon>
    </lineage>
</organism>
<name>A0A7E4VH26_PANRE</name>
<evidence type="ECO:0000256" key="13">
    <source>
        <dbReference type="SAM" id="MobiDB-lite"/>
    </source>
</evidence>
<evidence type="ECO:0000256" key="4">
    <source>
        <dbReference type="ARBA" id="ARBA00022475"/>
    </source>
</evidence>
<evidence type="ECO:0000256" key="2">
    <source>
        <dbReference type="ARBA" id="ARBA00004651"/>
    </source>
</evidence>
<sequence length="496" mass="57158">MSQFGGKPLECLVPDLFSGAWEQYAETFCFASDTYYIPMTDTVANVHDSERRQRRISYYQWVPFFLLISAACFRLPSLLWKHFSDYSGIRIQQIIKLASDANNIKPDIKDANIQSLCIHLQGALRFHRRLQQRHIRPHKLLRFFNLQYSAYYVSMMYLITKFLYLFNVTSQLYLLNSFLGTNKHAFYGFGAILDLMNGTTWEQSGVFPRVSLCDFTVRVMGNVQDYTIQCVLVINIFNEKIFIFLWFWYIFLLCFTLGSFFYWCIVAFCPCYNIGYISKHLEMSTEPFSFDDSGCQRQVRKFVRTYLKADGMFAIRMLSTYSGVIFGTELVSALFRRFRDIEQQRLYRPKSDSELNKIDIQKRKGSSRKNSPVKMPLFHDDWNEERTLIPPPTPPSDIMRAVFNKSTDSLNASPTRGNQYVTPPVRFTAGPEANTQPPSYQGQSHGSAPGLPKLIPLDEKAATVHGGTVYQRRAPSDAHTSPKRQGGHNSDNSSVL</sequence>
<dbReference type="PANTHER" id="PTHR11893:SF14">
    <property type="entry name" value="INNEXIN-10"/>
    <property type="match status" value="1"/>
</dbReference>
<dbReference type="Proteomes" id="UP000492821">
    <property type="component" value="Unassembled WGS sequence"/>
</dbReference>
<dbReference type="AlphaFoldDB" id="A0A7E4VH26"/>
<dbReference type="PANTHER" id="PTHR11893">
    <property type="entry name" value="INNEXIN"/>
    <property type="match status" value="1"/>
</dbReference>
<proteinExistence type="inferred from homology"/>
<feature type="transmembrane region" description="Helical" evidence="12">
    <location>
        <begin position="148"/>
        <end position="166"/>
    </location>
</feature>
<evidence type="ECO:0000256" key="12">
    <source>
        <dbReference type="RuleBase" id="RU010713"/>
    </source>
</evidence>
<feature type="compositionally biased region" description="Polar residues" evidence="13">
    <location>
        <begin position="433"/>
        <end position="446"/>
    </location>
</feature>
<evidence type="ECO:0000313" key="15">
    <source>
        <dbReference type="WBParaSite" id="Pan_g20161.t1"/>
    </source>
</evidence>
<evidence type="ECO:0000256" key="5">
    <source>
        <dbReference type="ARBA" id="ARBA00022692"/>
    </source>
</evidence>
<feature type="region of interest" description="Disordered" evidence="13">
    <location>
        <begin position="408"/>
        <end position="496"/>
    </location>
</feature>
<keyword evidence="8 12" id="KW-1133">Transmembrane helix</keyword>
<evidence type="ECO:0000256" key="8">
    <source>
        <dbReference type="ARBA" id="ARBA00022989"/>
    </source>
</evidence>